<keyword evidence="2" id="KW-0378">Hydrolase</keyword>
<dbReference type="Pfam" id="PF13482">
    <property type="entry name" value="RNase_H_2"/>
    <property type="match status" value="1"/>
</dbReference>
<dbReference type="InterPro" id="IPR038720">
    <property type="entry name" value="YprB_RNase_H-like_dom"/>
</dbReference>
<dbReference type="Gene3D" id="3.30.420.10">
    <property type="entry name" value="Ribonuclease H-like superfamily/Ribonuclease H"/>
    <property type="match status" value="1"/>
</dbReference>
<keyword evidence="2" id="KW-0347">Helicase</keyword>
<dbReference type="Proteomes" id="UP000469724">
    <property type="component" value="Unassembled WGS sequence"/>
</dbReference>
<accession>A0A7K3NRU0</accession>
<dbReference type="InterPro" id="IPR036397">
    <property type="entry name" value="RNaseH_sf"/>
</dbReference>
<reference evidence="2 3" key="1">
    <citation type="submission" date="2020-02" db="EMBL/GenBank/DDBJ databases">
        <title>Comparative genomics of sulfur disproportionating microorganisms.</title>
        <authorList>
            <person name="Ward L.M."/>
            <person name="Bertran E."/>
            <person name="Johnston D.T."/>
        </authorList>
    </citation>
    <scope>NUCLEOTIDE SEQUENCE [LARGE SCALE GENOMIC DNA]</scope>
    <source>
        <strain evidence="2 3">DSM 3696</strain>
    </source>
</reference>
<organism evidence="2 3">
    <name type="scientific">Desulfolutivibrio sulfodismutans</name>
    <dbReference type="NCBI Taxonomy" id="63561"/>
    <lineage>
        <taxon>Bacteria</taxon>
        <taxon>Pseudomonadati</taxon>
        <taxon>Thermodesulfobacteriota</taxon>
        <taxon>Desulfovibrionia</taxon>
        <taxon>Desulfovibrionales</taxon>
        <taxon>Desulfovibrionaceae</taxon>
        <taxon>Desulfolutivibrio</taxon>
    </lineage>
</organism>
<comment type="caution">
    <text evidence="2">The sequence shown here is derived from an EMBL/GenBank/DDBJ whole genome shotgun (WGS) entry which is preliminary data.</text>
</comment>
<feature type="domain" description="YprB ribonuclease H-like" evidence="1">
    <location>
        <begin position="52"/>
        <end position="152"/>
    </location>
</feature>
<dbReference type="GO" id="GO:0003676">
    <property type="term" value="F:nucleic acid binding"/>
    <property type="evidence" value="ECO:0007669"/>
    <property type="project" value="InterPro"/>
</dbReference>
<dbReference type="SUPFAM" id="SSF53098">
    <property type="entry name" value="Ribonuclease H-like"/>
    <property type="match status" value="1"/>
</dbReference>
<dbReference type="EMBL" id="JAAGRQ010000163">
    <property type="protein sequence ID" value="NDY58914.1"/>
    <property type="molecule type" value="Genomic_DNA"/>
</dbReference>
<evidence type="ECO:0000313" key="3">
    <source>
        <dbReference type="Proteomes" id="UP000469724"/>
    </source>
</evidence>
<keyword evidence="2" id="KW-0547">Nucleotide-binding</keyword>
<dbReference type="InterPro" id="IPR012337">
    <property type="entry name" value="RNaseH-like_sf"/>
</dbReference>
<feature type="non-terminal residue" evidence="2">
    <location>
        <position position="1"/>
    </location>
</feature>
<keyword evidence="2" id="KW-0067">ATP-binding</keyword>
<evidence type="ECO:0000259" key="1">
    <source>
        <dbReference type="Pfam" id="PF13482"/>
    </source>
</evidence>
<dbReference type="AlphaFoldDB" id="A0A7K3NRU0"/>
<proteinExistence type="predicted"/>
<dbReference type="RefSeq" id="WP_211922293.1">
    <property type="nucleotide sequence ID" value="NZ_JAAGRQ010000163.1"/>
</dbReference>
<gene>
    <name evidence="2" type="ORF">G3N56_19435</name>
</gene>
<keyword evidence="3" id="KW-1185">Reference proteome</keyword>
<dbReference type="GO" id="GO:0004386">
    <property type="term" value="F:helicase activity"/>
    <property type="evidence" value="ECO:0007669"/>
    <property type="project" value="UniProtKB-KW"/>
</dbReference>
<protein>
    <submittedName>
        <fullName evidence="2">DEAD/DEAH box helicase</fullName>
    </submittedName>
</protein>
<evidence type="ECO:0000313" key="2">
    <source>
        <dbReference type="EMBL" id="NDY58914.1"/>
    </source>
</evidence>
<sequence length="177" mass="19924">PRRYGVLDVETRRSAEEVGGWGNAKRMGVSVAVLYDSALDDFISYRQEELPEMAKALAVLDLVVGFNIKRFDYQVLGGVCDFNFRGLPTLDLLEKVHERLGYRLSLDGLASATLSAKKSASGLAALAWWKEGRLDLIEEYCRKDVALTRDLYLFGREQGYLLFTNKAARTVRLPVAW</sequence>
<name>A0A7K3NRU0_9BACT</name>